<proteinExistence type="predicted"/>
<sequence length="678" mass="77019">MRRITKAGIQRRITSGRKKIGDAIAGRTIESGHTDLAASFNGFLSRNYGAHFVGFPSKWRVDHQPFEAPAPVGVHLHVYYVDLVAEICEQLRNIPVPFDLVVTNASGEELDEAPLRDSGAVNLRVLPVENHGRDIWPLVQVVNAGFLDPYDIVLKIHTKKSEWRESHGTLAGSGAEWKEGFYRDLLGSSENVIDIISTLHDNPQLGVVTSQGSIARADQWGGDEAIVAELLRRLQLGYDRRDLEFPSGSIYWVRGFVLQGLRSLMLDRQDFEEEAGQVDGTTAHAVERMIGMLSKEAGYSIVERQDLEVGYRYGAEELGRRLEAPAWRARCVTFYLPQFHPFDENDQWWGKGFTEWTNLTKAKPVYRGQNQPFLPGELGFYDLRLDEIRERQTEMARAHGINAFMYYYYWFSGKKLMEMPIERLVESDLDQPFCIMWANENWTRRWDGDTKNVLIAQEYEKVPADQFIDDVMPLLKDPRYFRVDGAAVVAIYRIAQIPNYSEVIETWRRRAREEGVGELHLMSVDVGANFDGLNQSYLEAGIQGALAFPPHNHPYVPLGHAGLGVSARFNGNIFSYAGMCDGGVARLATDLPETDFPGAMTGFDNTARRQWEPDVWYGANPYTFRRWMRACVEAVANRDEEHRVVIVNAWNEWAEGAVLEPTQRWGSTYLKALRSALI</sequence>
<dbReference type="GO" id="GO:0016740">
    <property type="term" value="F:transferase activity"/>
    <property type="evidence" value="ECO:0007669"/>
    <property type="project" value="UniProtKB-KW"/>
</dbReference>
<comment type="caution">
    <text evidence="1">The sequence shown here is derived from an EMBL/GenBank/DDBJ whole genome shotgun (WGS) entry which is preliminary data.</text>
</comment>
<reference evidence="1 2" key="1">
    <citation type="submission" date="2018-11" db="EMBL/GenBank/DDBJ databases">
        <title>YIM 102482-1 draft genome.</title>
        <authorList>
            <person name="Li G."/>
            <person name="Jiang Y."/>
        </authorList>
    </citation>
    <scope>NUCLEOTIDE SEQUENCE [LARGE SCALE GENOMIC DNA]</scope>
    <source>
        <strain evidence="1 2">YIM 102482-1</strain>
    </source>
</reference>
<dbReference type="CDD" id="cd11579">
    <property type="entry name" value="Glyco_tran_WbsX"/>
    <property type="match status" value="1"/>
</dbReference>
<dbReference type="Pfam" id="PF14307">
    <property type="entry name" value="Glyco_tran_WbsX"/>
    <property type="match status" value="1"/>
</dbReference>
<dbReference type="InterPro" id="IPR032719">
    <property type="entry name" value="WbsX"/>
</dbReference>
<protein>
    <submittedName>
        <fullName evidence="1">Glycosyl transferase family 2</fullName>
    </submittedName>
</protein>
<gene>
    <name evidence="1" type="ORF">EG850_07060</name>
</gene>
<accession>A0A3P3W1M4</accession>
<dbReference type="RefSeq" id="WP_124971948.1">
    <property type="nucleotide sequence ID" value="NZ_RQVS01000007.1"/>
</dbReference>
<keyword evidence="1" id="KW-0808">Transferase</keyword>
<dbReference type="InterPro" id="IPR007739">
    <property type="entry name" value="RgpF"/>
</dbReference>
<organism evidence="1 2">
    <name type="scientific">Gulosibacter macacae</name>
    <dbReference type="NCBI Taxonomy" id="2488791"/>
    <lineage>
        <taxon>Bacteria</taxon>
        <taxon>Bacillati</taxon>
        <taxon>Actinomycetota</taxon>
        <taxon>Actinomycetes</taxon>
        <taxon>Micrococcales</taxon>
        <taxon>Microbacteriaceae</taxon>
        <taxon>Gulosibacter</taxon>
    </lineage>
</organism>
<dbReference type="OrthoDB" id="9815339at2"/>
<dbReference type="EMBL" id="RQVS01000007">
    <property type="protein sequence ID" value="RRJ86773.1"/>
    <property type="molecule type" value="Genomic_DNA"/>
</dbReference>
<dbReference type="Pfam" id="PF05045">
    <property type="entry name" value="RgpF"/>
    <property type="match status" value="1"/>
</dbReference>
<evidence type="ECO:0000313" key="2">
    <source>
        <dbReference type="Proteomes" id="UP000274391"/>
    </source>
</evidence>
<dbReference type="Gene3D" id="3.20.20.80">
    <property type="entry name" value="Glycosidases"/>
    <property type="match status" value="1"/>
</dbReference>
<evidence type="ECO:0000313" key="1">
    <source>
        <dbReference type="EMBL" id="RRJ86773.1"/>
    </source>
</evidence>
<dbReference type="PANTHER" id="PTHR41244">
    <property type="entry name" value="RHAMNAN SYNTHESIS F"/>
    <property type="match status" value="1"/>
</dbReference>
<dbReference type="AlphaFoldDB" id="A0A3P3W1M4"/>
<name>A0A3P3W1M4_9MICO</name>
<dbReference type="PANTHER" id="PTHR41244:SF1">
    <property type="entry name" value="GLYCOSYLTRANSFERASE"/>
    <property type="match status" value="1"/>
</dbReference>
<dbReference type="Proteomes" id="UP000274391">
    <property type="component" value="Unassembled WGS sequence"/>
</dbReference>
<keyword evidence="2" id="KW-1185">Reference proteome</keyword>